<dbReference type="PROSITE" id="PS50005">
    <property type="entry name" value="TPR"/>
    <property type="match status" value="1"/>
</dbReference>
<proteinExistence type="predicted"/>
<evidence type="ECO:0000313" key="2">
    <source>
        <dbReference type="EMBL" id="SVD21220.1"/>
    </source>
</evidence>
<dbReference type="SUPFAM" id="SSF48452">
    <property type="entry name" value="TPR-like"/>
    <property type="match status" value="1"/>
</dbReference>
<dbReference type="InterPro" id="IPR019734">
    <property type="entry name" value="TPR_rpt"/>
</dbReference>
<feature type="non-terminal residue" evidence="2">
    <location>
        <position position="123"/>
    </location>
</feature>
<keyword evidence="1" id="KW-0812">Transmembrane</keyword>
<keyword evidence="1" id="KW-1133">Transmembrane helix</keyword>
<dbReference type="AlphaFoldDB" id="A0A382TGG4"/>
<gene>
    <name evidence="2" type="ORF">METZ01_LOCUS374074</name>
</gene>
<dbReference type="EMBL" id="UINC01136445">
    <property type="protein sequence ID" value="SVD21220.1"/>
    <property type="molecule type" value="Genomic_DNA"/>
</dbReference>
<organism evidence="2">
    <name type="scientific">marine metagenome</name>
    <dbReference type="NCBI Taxonomy" id="408172"/>
    <lineage>
        <taxon>unclassified sequences</taxon>
        <taxon>metagenomes</taxon>
        <taxon>ecological metagenomes</taxon>
    </lineage>
</organism>
<keyword evidence="1" id="KW-0472">Membrane</keyword>
<evidence type="ECO:0000256" key="1">
    <source>
        <dbReference type="SAM" id="Phobius"/>
    </source>
</evidence>
<sequence length="123" mass="14868">MRSLRLTIRRKLFLFFIPWLLVGCSFHYDQGMKLEQEQRWAEAAIEYRIAAIEDPDNEEIREALARMNIRVAAENFEIYKQYLKEKEYHKAFRRLETALSLNPDHSDARSEMNHWWHLLITGK</sequence>
<reference evidence="2" key="1">
    <citation type="submission" date="2018-05" db="EMBL/GenBank/DDBJ databases">
        <authorList>
            <person name="Lanie J.A."/>
            <person name="Ng W.-L."/>
            <person name="Kazmierczak K.M."/>
            <person name="Andrzejewski T.M."/>
            <person name="Davidsen T.M."/>
            <person name="Wayne K.J."/>
            <person name="Tettelin H."/>
            <person name="Glass J.I."/>
            <person name="Rusch D."/>
            <person name="Podicherti R."/>
            <person name="Tsui H.-C.T."/>
            <person name="Winkler M.E."/>
        </authorList>
    </citation>
    <scope>NUCLEOTIDE SEQUENCE</scope>
</reference>
<accession>A0A382TGG4</accession>
<protein>
    <submittedName>
        <fullName evidence="2">Uncharacterized protein</fullName>
    </submittedName>
</protein>
<dbReference type="PROSITE" id="PS51257">
    <property type="entry name" value="PROKAR_LIPOPROTEIN"/>
    <property type="match status" value="1"/>
</dbReference>
<dbReference type="Gene3D" id="1.25.40.10">
    <property type="entry name" value="Tetratricopeptide repeat domain"/>
    <property type="match status" value="1"/>
</dbReference>
<name>A0A382TGG4_9ZZZZ</name>
<feature type="transmembrane region" description="Helical" evidence="1">
    <location>
        <begin position="12"/>
        <end position="28"/>
    </location>
</feature>
<dbReference type="InterPro" id="IPR011990">
    <property type="entry name" value="TPR-like_helical_dom_sf"/>
</dbReference>